<evidence type="ECO:0000313" key="4">
    <source>
        <dbReference type="EMBL" id="MDH2387423.1"/>
    </source>
</evidence>
<reference evidence="4 5" key="1">
    <citation type="submission" date="2023-04" db="EMBL/GenBank/DDBJ databases">
        <title>Streptomyces chengmaiensis sp. nov. isolated from the stem of mangrove plant in Hainan.</title>
        <authorList>
            <person name="Huang X."/>
            <person name="Zhou S."/>
            <person name="Chu X."/>
            <person name="Xie Y."/>
            <person name="Lin Y."/>
        </authorList>
    </citation>
    <scope>NUCLEOTIDE SEQUENCE [LARGE SCALE GENOMIC DNA]</scope>
    <source>
        <strain evidence="4 5">HNM0663</strain>
    </source>
</reference>
<feature type="transmembrane region" description="Helical" evidence="2">
    <location>
        <begin position="32"/>
        <end position="49"/>
    </location>
</feature>
<feature type="transmembrane region" description="Helical" evidence="2">
    <location>
        <begin position="181"/>
        <end position="207"/>
    </location>
</feature>
<sequence>MQQLLHPICLTLAVTGFLLLCWPPRHLRQDRALAALAGVYGFSALSFLVSLEPVWRLLDDITGRPSTGILGAFGSVVALLALQPVVLAYWALPPDRARKRARVCLAAGAGVIAALAVLFFQLTPAGRTTPQGFTANYIHTGVYQAYLTLYIVAYTVGETVLAVGCWTAARRTDQVWVARGLRVVGIGALLTLGYSAVRLAGVGASLLDLTPPSADAESFAWICADGGTTLTLAGFFIPTVAVHAVPNARAWIRAHRDYRRLAPLWKAVHRAMPTIALQPARTGAVARLRVWDINWRLYRRAVEIRDGQWALQQHLDESVRRAAEQRHRAAGLTGAELASAVTADQLRAALTAYRRDESPQTPTEYADAGTRDDVRTPDDDVRALLRIAARFDTEPAQEEAAPSWT</sequence>
<feature type="transmembrane region" description="Helical" evidence="2">
    <location>
        <begin position="219"/>
        <end position="245"/>
    </location>
</feature>
<accession>A0ABT6HGQ8</accession>
<feature type="transmembrane region" description="Helical" evidence="2">
    <location>
        <begin position="103"/>
        <end position="123"/>
    </location>
</feature>
<protein>
    <recommendedName>
        <fullName evidence="3">DUF6545 domain-containing protein</fullName>
    </recommendedName>
</protein>
<feature type="transmembrane region" description="Helical" evidence="2">
    <location>
        <begin position="143"/>
        <end position="169"/>
    </location>
</feature>
<keyword evidence="2" id="KW-1133">Transmembrane helix</keyword>
<evidence type="ECO:0000259" key="3">
    <source>
        <dbReference type="Pfam" id="PF20182"/>
    </source>
</evidence>
<dbReference type="Pfam" id="PF20182">
    <property type="entry name" value="DUF6545"/>
    <property type="match status" value="1"/>
</dbReference>
<dbReference type="NCBIfam" id="NF042915">
    <property type="entry name" value="MAB_1171c_fam"/>
    <property type="match status" value="1"/>
</dbReference>
<feature type="transmembrane region" description="Helical" evidence="2">
    <location>
        <begin position="69"/>
        <end position="91"/>
    </location>
</feature>
<feature type="transmembrane region" description="Helical" evidence="2">
    <location>
        <begin position="6"/>
        <end position="23"/>
    </location>
</feature>
<evidence type="ECO:0000256" key="2">
    <source>
        <dbReference type="SAM" id="Phobius"/>
    </source>
</evidence>
<dbReference type="InterPro" id="IPR046675">
    <property type="entry name" value="DUF6545"/>
</dbReference>
<comment type="caution">
    <text evidence="4">The sequence shown here is derived from an EMBL/GenBank/DDBJ whole genome shotgun (WGS) entry which is preliminary data.</text>
</comment>
<dbReference type="RefSeq" id="WP_279925543.1">
    <property type="nucleotide sequence ID" value="NZ_JARWBG010000001.1"/>
</dbReference>
<evidence type="ECO:0000313" key="5">
    <source>
        <dbReference type="Proteomes" id="UP001223144"/>
    </source>
</evidence>
<organism evidence="4 5">
    <name type="scientific">Streptomyces chengmaiensis</name>
    <dbReference type="NCBI Taxonomy" id="3040919"/>
    <lineage>
        <taxon>Bacteria</taxon>
        <taxon>Bacillati</taxon>
        <taxon>Actinomycetota</taxon>
        <taxon>Actinomycetes</taxon>
        <taxon>Kitasatosporales</taxon>
        <taxon>Streptomycetaceae</taxon>
        <taxon>Streptomyces</taxon>
    </lineage>
</organism>
<dbReference type="InterPro" id="IPR050039">
    <property type="entry name" value="MAB_1171c-like"/>
</dbReference>
<keyword evidence="2" id="KW-0472">Membrane</keyword>
<dbReference type="EMBL" id="JARWBG010000001">
    <property type="protein sequence ID" value="MDH2387423.1"/>
    <property type="molecule type" value="Genomic_DNA"/>
</dbReference>
<evidence type="ECO:0000256" key="1">
    <source>
        <dbReference type="SAM" id="MobiDB-lite"/>
    </source>
</evidence>
<feature type="region of interest" description="Disordered" evidence="1">
    <location>
        <begin position="353"/>
        <end position="377"/>
    </location>
</feature>
<keyword evidence="2" id="KW-0812">Transmembrane</keyword>
<keyword evidence="5" id="KW-1185">Reference proteome</keyword>
<dbReference type="Proteomes" id="UP001223144">
    <property type="component" value="Unassembled WGS sequence"/>
</dbReference>
<proteinExistence type="predicted"/>
<gene>
    <name evidence="4" type="ORF">QCN29_01200</name>
</gene>
<name>A0ABT6HGQ8_9ACTN</name>
<feature type="domain" description="DUF6545" evidence="3">
    <location>
        <begin position="250"/>
        <end position="392"/>
    </location>
</feature>